<comment type="caution">
    <text evidence="9">The sequence shown here is derived from an EMBL/GenBank/DDBJ whole genome shotgun (WGS) entry which is preliminary data.</text>
</comment>
<evidence type="ECO:0000256" key="8">
    <source>
        <dbReference type="SAM" id="SignalP"/>
    </source>
</evidence>
<dbReference type="PANTHER" id="PTHR34093:SF1">
    <property type="entry name" value="CHLORIDE CHANNEL CLIC-LIKE PROTEIN 1"/>
    <property type="match status" value="1"/>
</dbReference>
<dbReference type="EMBL" id="JABVXQ010000015">
    <property type="protein sequence ID" value="KAF6074208.1"/>
    <property type="molecule type" value="Genomic_DNA"/>
</dbReference>
<dbReference type="GO" id="GO:0005254">
    <property type="term" value="F:chloride channel activity"/>
    <property type="evidence" value="ECO:0007669"/>
    <property type="project" value="TreeGrafter"/>
</dbReference>
<evidence type="ECO:0000256" key="5">
    <source>
        <dbReference type="ARBA" id="ARBA00022989"/>
    </source>
</evidence>
<dbReference type="Pfam" id="PF05934">
    <property type="entry name" value="MCLC"/>
    <property type="match status" value="1"/>
</dbReference>
<dbReference type="PANTHER" id="PTHR34093">
    <property type="entry name" value="CHLORIDE CHANNEL CLIC-LIKE PROTEIN 1"/>
    <property type="match status" value="1"/>
</dbReference>
<evidence type="ECO:0000256" key="6">
    <source>
        <dbReference type="ARBA" id="ARBA00023136"/>
    </source>
</evidence>
<protein>
    <recommendedName>
        <fullName evidence="3">Chloride channel CLIC-like protein 1</fullName>
    </recommendedName>
</protein>
<evidence type="ECO:0000313" key="9">
    <source>
        <dbReference type="EMBL" id="KAF6074208.1"/>
    </source>
</evidence>
<feature type="chain" id="PRO_5032777773" description="Chloride channel CLIC-like protein 1" evidence="8">
    <location>
        <begin position="19"/>
        <end position="123"/>
    </location>
</feature>
<dbReference type="Proteomes" id="UP000664940">
    <property type="component" value="Unassembled WGS sequence"/>
</dbReference>
<reference evidence="9 10" key="1">
    <citation type="journal article" date="2020" name="Nature">
        <title>Six reference-quality genomes reveal evolution of bat adaptations.</title>
        <authorList>
            <person name="Jebb D."/>
            <person name="Huang Z."/>
            <person name="Pippel M."/>
            <person name="Hughes G.M."/>
            <person name="Lavrichenko K."/>
            <person name="Devanna P."/>
            <person name="Winkler S."/>
            <person name="Jermiin L.S."/>
            <person name="Skirmuntt E.C."/>
            <person name="Katzourakis A."/>
            <person name="Burkitt-Gray L."/>
            <person name="Ray D.A."/>
            <person name="Sullivan K.A.M."/>
            <person name="Roscito J.G."/>
            <person name="Kirilenko B.M."/>
            <person name="Davalos L.M."/>
            <person name="Corthals A.P."/>
            <person name="Power M.L."/>
            <person name="Jones G."/>
            <person name="Ransome R.D."/>
            <person name="Dechmann D.K.N."/>
            <person name="Locatelli A.G."/>
            <person name="Puechmaille S.J."/>
            <person name="Fedrigo O."/>
            <person name="Jarvis E.D."/>
            <person name="Hiller M."/>
            <person name="Vernes S.C."/>
            <person name="Myers E.W."/>
            <person name="Teeling E.C."/>
        </authorList>
    </citation>
    <scope>NUCLEOTIDE SEQUENCE [LARGE SCALE GENOMIC DNA]</scope>
    <source>
        <strain evidence="9">Bat1K_MPI-CBG_1</strain>
    </source>
</reference>
<gene>
    <name evidence="9" type="ORF">HJG60_002891</name>
</gene>
<evidence type="ECO:0000256" key="1">
    <source>
        <dbReference type="ARBA" id="ARBA00004141"/>
    </source>
</evidence>
<dbReference type="AlphaFoldDB" id="A0A833Y4I0"/>
<organism evidence="9 10">
    <name type="scientific">Phyllostomus discolor</name>
    <name type="common">pale spear-nosed bat</name>
    <dbReference type="NCBI Taxonomy" id="89673"/>
    <lineage>
        <taxon>Eukaryota</taxon>
        <taxon>Metazoa</taxon>
        <taxon>Chordata</taxon>
        <taxon>Craniata</taxon>
        <taxon>Vertebrata</taxon>
        <taxon>Euteleostomi</taxon>
        <taxon>Mammalia</taxon>
        <taxon>Eutheria</taxon>
        <taxon>Laurasiatheria</taxon>
        <taxon>Chiroptera</taxon>
        <taxon>Yangochiroptera</taxon>
        <taxon>Phyllostomidae</taxon>
        <taxon>Phyllostominae</taxon>
        <taxon>Phyllostomus</taxon>
    </lineage>
</organism>
<dbReference type="GO" id="GO:0005783">
    <property type="term" value="C:endoplasmic reticulum"/>
    <property type="evidence" value="ECO:0007669"/>
    <property type="project" value="TreeGrafter"/>
</dbReference>
<evidence type="ECO:0000256" key="2">
    <source>
        <dbReference type="ARBA" id="ARBA00005944"/>
    </source>
</evidence>
<evidence type="ECO:0000256" key="7">
    <source>
        <dbReference type="SAM" id="Phobius"/>
    </source>
</evidence>
<evidence type="ECO:0000256" key="3">
    <source>
        <dbReference type="ARBA" id="ARBA00015571"/>
    </source>
</evidence>
<keyword evidence="5 7" id="KW-1133">Transmembrane helix</keyword>
<keyword evidence="8" id="KW-0732">Signal</keyword>
<evidence type="ECO:0000313" key="10">
    <source>
        <dbReference type="Proteomes" id="UP000664940"/>
    </source>
</evidence>
<dbReference type="GO" id="GO:0016020">
    <property type="term" value="C:membrane"/>
    <property type="evidence" value="ECO:0007669"/>
    <property type="project" value="UniProtKB-SubCell"/>
</dbReference>
<name>A0A833Y4I0_9CHIR</name>
<accession>A0A833Y4I0</accession>
<sequence>MLCSRLLCACLWLVTGYAHDDDWIDPTDMLNYDAASGTMRKPQVNYGLSERKEVSPDLSYAQELSECYSRLDSVTHKVRFFFIHELYIIYNMLSHSVFLFANIIFVSIYCTICVHLTIEQGGI</sequence>
<comment type="subcellular location">
    <subcellularLocation>
        <location evidence="1">Membrane</location>
        <topology evidence="1">Multi-pass membrane protein</topology>
    </subcellularLocation>
</comment>
<comment type="similarity">
    <text evidence="2">Belongs to the chloride channel MCLC family.</text>
</comment>
<feature type="signal peptide" evidence="8">
    <location>
        <begin position="1"/>
        <end position="18"/>
    </location>
</feature>
<dbReference type="InterPro" id="IPR009231">
    <property type="entry name" value="Chloride_chnl_CLIC-like"/>
</dbReference>
<feature type="transmembrane region" description="Helical" evidence="7">
    <location>
        <begin position="97"/>
        <end position="118"/>
    </location>
</feature>
<keyword evidence="6 7" id="KW-0472">Membrane</keyword>
<evidence type="ECO:0000256" key="4">
    <source>
        <dbReference type="ARBA" id="ARBA00022692"/>
    </source>
</evidence>
<keyword evidence="4 7" id="KW-0812">Transmembrane</keyword>
<proteinExistence type="inferred from homology"/>